<dbReference type="OrthoDB" id="9797743at2"/>
<keyword evidence="3" id="KW-0479">Metal-binding</keyword>
<organism evidence="5 6">
    <name type="scientific">Sphingomonas ginsenosidivorax</name>
    <dbReference type="NCBI Taxonomy" id="862135"/>
    <lineage>
        <taxon>Bacteria</taxon>
        <taxon>Pseudomonadati</taxon>
        <taxon>Pseudomonadota</taxon>
        <taxon>Alphaproteobacteria</taxon>
        <taxon>Sphingomonadales</taxon>
        <taxon>Sphingomonadaceae</taxon>
        <taxon>Sphingomonas</taxon>
    </lineage>
</organism>
<keyword evidence="6" id="KW-1185">Reference proteome</keyword>
<dbReference type="Gene3D" id="3.40.50.1000">
    <property type="entry name" value="HAD superfamily/HAD-like"/>
    <property type="match status" value="1"/>
</dbReference>
<dbReference type="Pfam" id="PF00702">
    <property type="entry name" value="Hydrolase"/>
    <property type="match status" value="1"/>
</dbReference>
<dbReference type="SUPFAM" id="SSF56784">
    <property type="entry name" value="HAD-like"/>
    <property type="match status" value="1"/>
</dbReference>
<dbReference type="PANTHER" id="PTHR46193">
    <property type="entry name" value="6-PHOSPHOGLUCONATE PHOSPHATASE"/>
    <property type="match status" value="1"/>
</dbReference>
<dbReference type="InterPro" id="IPR051600">
    <property type="entry name" value="Beta-PGM-like"/>
</dbReference>
<keyword evidence="4" id="KW-0460">Magnesium</keyword>
<dbReference type="InterPro" id="IPR023214">
    <property type="entry name" value="HAD_sf"/>
</dbReference>
<dbReference type="InterPro" id="IPR036412">
    <property type="entry name" value="HAD-like_sf"/>
</dbReference>
<dbReference type="InterPro" id="IPR023198">
    <property type="entry name" value="PGP-like_dom2"/>
</dbReference>
<proteinExistence type="inferred from homology"/>
<sequence length="221" mass="23458">MKVDALLFDFDGVLIESEAAGNRQIAEWLTAAGHPTTPADSMANFMGLAGPQFIDAIERWIDRPLPQDFHDARAAEDARIMAAGVDAVEGAVAFVRSLPADLPKAIVSSSGTRWIARHLDHIGLRDVFGEHLYSGREHVANGKPAPDLYLFGAERLGVDIARTAILEDSPVGATGAVASGGYVIGLCAGSHCAVDHGARLEAIGVDAIAHDFDDVKRLLRV</sequence>
<dbReference type="PANTHER" id="PTHR46193:SF10">
    <property type="entry name" value="6-PHOSPHOGLUCONATE PHOSPHATASE"/>
    <property type="match status" value="1"/>
</dbReference>
<dbReference type="EMBL" id="VOQR01000001">
    <property type="protein sequence ID" value="TXC72305.1"/>
    <property type="molecule type" value="Genomic_DNA"/>
</dbReference>
<evidence type="ECO:0000256" key="4">
    <source>
        <dbReference type="ARBA" id="ARBA00022842"/>
    </source>
</evidence>
<evidence type="ECO:0000256" key="3">
    <source>
        <dbReference type="ARBA" id="ARBA00022723"/>
    </source>
</evidence>
<dbReference type="Proteomes" id="UP000321250">
    <property type="component" value="Unassembled WGS sequence"/>
</dbReference>
<comment type="cofactor">
    <cofactor evidence="1">
        <name>Mg(2+)</name>
        <dbReference type="ChEBI" id="CHEBI:18420"/>
    </cofactor>
</comment>
<evidence type="ECO:0000313" key="6">
    <source>
        <dbReference type="Proteomes" id="UP000321250"/>
    </source>
</evidence>
<evidence type="ECO:0000256" key="1">
    <source>
        <dbReference type="ARBA" id="ARBA00001946"/>
    </source>
</evidence>
<dbReference type="SFLD" id="SFLDS00003">
    <property type="entry name" value="Haloacid_Dehalogenase"/>
    <property type="match status" value="1"/>
</dbReference>
<comment type="similarity">
    <text evidence="2">Belongs to the HAD-like hydrolase superfamily. CbbY/CbbZ/Gph/YieH family.</text>
</comment>
<gene>
    <name evidence="5" type="ORF">FSB78_16155</name>
</gene>
<comment type="caution">
    <text evidence="5">The sequence shown here is derived from an EMBL/GenBank/DDBJ whole genome shotgun (WGS) entry which is preliminary data.</text>
</comment>
<dbReference type="GO" id="GO:0003824">
    <property type="term" value="F:catalytic activity"/>
    <property type="evidence" value="ECO:0007669"/>
    <property type="project" value="UniProtKB-ARBA"/>
</dbReference>
<dbReference type="GO" id="GO:0046872">
    <property type="term" value="F:metal ion binding"/>
    <property type="evidence" value="ECO:0007669"/>
    <property type="project" value="UniProtKB-KW"/>
</dbReference>
<dbReference type="InterPro" id="IPR006439">
    <property type="entry name" value="HAD-SF_hydro_IA"/>
</dbReference>
<evidence type="ECO:0000313" key="5">
    <source>
        <dbReference type="EMBL" id="TXC72305.1"/>
    </source>
</evidence>
<dbReference type="AlphaFoldDB" id="A0A5C6ULH2"/>
<protein>
    <submittedName>
        <fullName evidence="5">HAD family phosphatase</fullName>
    </submittedName>
</protein>
<dbReference type="NCBIfam" id="TIGR01509">
    <property type="entry name" value="HAD-SF-IA-v3"/>
    <property type="match status" value="1"/>
</dbReference>
<dbReference type="RefSeq" id="WP_147083580.1">
    <property type="nucleotide sequence ID" value="NZ_VOQR01000001.1"/>
</dbReference>
<dbReference type="Gene3D" id="1.10.150.240">
    <property type="entry name" value="Putative phosphatase, domain 2"/>
    <property type="match status" value="1"/>
</dbReference>
<name>A0A5C6ULH2_9SPHN</name>
<reference evidence="5 6" key="1">
    <citation type="journal article" date="2013" name="Antonie Van Leeuwenhoek">
        <title>Sphingomonas ginsenosidivorax sp. nov., with the ability to transform ginsenosides.</title>
        <authorList>
            <person name="Jin X.F."/>
            <person name="Kim J.K."/>
            <person name="Liu Q.M."/>
            <person name="Kang M.S."/>
            <person name="He D."/>
            <person name="Jin F.X."/>
            <person name="Kim S.C."/>
            <person name="Im W.T."/>
        </authorList>
    </citation>
    <scope>NUCLEOTIDE SEQUENCE [LARGE SCALE GENOMIC DNA]</scope>
    <source>
        <strain evidence="5 6">KHI67</strain>
    </source>
</reference>
<dbReference type="SFLD" id="SFLDG01129">
    <property type="entry name" value="C1.5:_HAD__Beta-PGM__Phosphata"/>
    <property type="match status" value="1"/>
</dbReference>
<accession>A0A5C6ULH2</accession>
<evidence type="ECO:0000256" key="2">
    <source>
        <dbReference type="ARBA" id="ARBA00006171"/>
    </source>
</evidence>